<feature type="transmembrane region" description="Helical" evidence="7">
    <location>
        <begin position="93"/>
        <end position="112"/>
    </location>
</feature>
<keyword evidence="4 7" id="KW-0812">Transmembrane</keyword>
<dbReference type="Proteomes" id="UP000326924">
    <property type="component" value="Unassembled WGS sequence"/>
</dbReference>
<protein>
    <submittedName>
        <fullName evidence="8">OPT oligopeptide transporter protein-domain-containing protein</fullName>
    </submittedName>
</protein>
<feature type="transmembrane region" description="Helical" evidence="7">
    <location>
        <begin position="628"/>
        <end position="645"/>
    </location>
</feature>
<dbReference type="OrthoDB" id="77405at2759"/>
<dbReference type="Pfam" id="PF03169">
    <property type="entry name" value="OPT"/>
    <property type="match status" value="1"/>
</dbReference>
<dbReference type="PANTHER" id="PTHR31645">
    <property type="entry name" value="OLIGOPEPTIDE TRANSPORTER YGL114W-RELATED"/>
    <property type="match status" value="1"/>
</dbReference>
<feature type="transmembrane region" description="Helical" evidence="7">
    <location>
        <begin position="69"/>
        <end position="87"/>
    </location>
</feature>
<evidence type="ECO:0000256" key="5">
    <source>
        <dbReference type="ARBA" id="ARBA00022989"/>
    </source>
</evidence>
<evidence type="ECO:0000256" key="7">
    <source>
        <dbReference type="SAM" id="Phobius"/>
    </source>
</evidence>
<dbReference type="EMBL" id="VXIS01000004">
    <property type="protein sequence ID" value="KAA8914602.1"/>
    <property type="molecule type" value="Genomic_DNA"/>
</dbReference>
<evidence type="ECO:0000256" key="2">
    <source>
        <dbReference type="ARBA" id="ARBA00008807"/>
    </source>
</evidence>
<reference evidence="8 9" key="1">
    <citation type="submission" date="2019-09" db="EMBL/GenBank/DDBJ databases">
        <title>Draft genome of the ectomycorrhizal ascomycete Sphaerosporella brunnea.</title>
        <authorList>
            <consortium name="DOE Joint Genome Institute"/>
            <person name="Benucci G.M."/>
            <person name="Marozzi G."/>
            <person name="Antonielli L."/>
            <person name="Sanchez S."/>
            <person name="Marco P."/>
            <person name="Wang X."/>
            <person name="Falini L.B."/>
            <person name="Barry K."/>
            <person name="Haridas S."/>
            <person name="Lipzen A."/>
            <person name="Labutti K."/>
            <person name="Grigoriev I.V."/>
            <person name="Murat C."/>
            <person name="Martin F."/>
            <person name="Albertini E."/>
            <person name="Donnini D."/>
            <person name="Bonito G."/>
        </authorList>
    </citation>
    <scope>NUCLEOTIDE SEQUENCE [LARGE SCALE GENOMIC DNA]</scope>
    <source>
        <strain evidence="8 9">Sb_GMNB300</strain>
    </source>
</reference>
<feature type="transmembrane region" description="Helical" evidence="7">
    <location>
        <begin position="666"/>
        <end position="693"/>
    </location>
</feature>
<keyword evidence="6 7" id="KW-0472">Membrane</keyword>
<feature type="transmembrane region" description="Helical" evidence="7">
    <location>
        <begin position="169"/>
        <end position="190"/>
    </location>
</feature>
<feature type="transmembrane region" description="Helical" evidence="7">
    <location>
        <begin position="314"/>
        <end position="335"/>
    </location>
</feature>
<comment type="subcellular location">
    <subcellularLocation>
        <location evidence="1">Membrane</location>
        <topology evidence="1">Multi-pass membrane protein</topology>
    </subcellularLocation>
</comment>
<feature type="transmembrane region" description="Helical" evidence="7">
    <location>
        <begin position="564"/>
        <end position="586"/>
    </location>
</feature>
<dbReference type="GO" id="GO:0000329">
    <property type="term" value="C:fungal-type vacuole membrane"/>
    <property type="evidence" value="ECO:0007669"/>
    <property type="project" value="TreeGrafter"/>
</dbReference>
<feature type="transmembrane region" description="Helical" evidence="7">
    <location>
        <begin position="133"/>
        <end position="157"/>
    </location>
</feature>
<gene>
    <name evidence="8" type="ORF">FN846DRAFT_896873</name>
</gene>
<dbReference type="InterPro" id="IPR004813">
    <property type="entry name" value="OPT"/>
</dbReference>
<evidence type="ECO:0000256" key="3">
    <source>
        <dbReference type="ARBA" id="ARBA00022448"/>
    </source>
</evidence>
<comment type="similarity">
    <text evidence="2">Belongs to the oligopeptide OPT transporter family.</text>
</comment>
<feature type="transmembrane region" description="Helical" evidence="7">
    <location>
        <begin position="473"/>
        <end position="491"/>
    </location>
</feature>
<evidence type="ECO:0000256" key="6">
    <source>
        <dbReference type="ARBA" id="ARBA00023136"/>
    </source>
</evidence>
<keyword evidence="9" id="KW-1185">Reference proteome</keyword>
<feature type="transmembrane region" description="Helical" evidence="7">
    <location>
        <begin position="282"/>
        <end position="302"/>
    </location>
</feature>
<comment type="caution">
    <text evidence="8">The sequence shown here is derived from an EMBL/GenBank/DDBJ whole genome shotgun (WGS) entry which is preliminary data.</text>
</comment>
<feature type="transmembrane region" description="Helical" evidence="7">
    <location>
        <begin position="447"/>
        <end position="467"/>
    </location>
</feature>
<organism evidence="8 9">
    <name type="scientific">Sphaerosporella brunnea</name>
    <dbReference type="NCBI Taxonomy" id="1250544"/>
    <lineage>
        <taxon>Eukaryota</taxon>
        <taxon>Fungi</taxon>
        <taxon>Dikarya</taxon>
        <taxon>Ascomycota</taxon>
        <taxon>Pezizomycotina</taxon>
        <taxon>Pezizomycetes</taxon>
        <taxon>Pezizales</taxon>
        <taxon>Pyronemataceae</taxon>
        <taxon>Sphaerosporella</taxon>
    </lineage>
</organism>
<dbReference type="AlphaFoldDB" id="A0A5J5FAS2"/>
<dbReference type="InterPro" id="IPR045035">
    <property type="entry name" value="YSL-like"/>
</dbReference>
<dbReference type="InParanoid" id="A0A5J5FAS2"/>
<evidence type="ECO:0000256" key="4">
    <source>
        <dbReference type="ARBA" id="ARBA00022692"/>
    </source>
</evidence>
<evidence type="ECO:0000256" key="1">
    <source>
        <dbReference type="ARBA" id="ARBA00004141"/>
    </source>
</evidence>
<evidence type="ECO:0000313" key="8">
    <source>
        <dbReference type="EMBL" id="KAA8914602.1"/>
    </source>
</evidence>
<dbReference type="PANTHER" id="PTHR31645:SF3">
    <property type="entry name" value="OLIGOPEPTIDE TRANSPORTER"/>
    <property type="match status" value="1"/>
</dbReference>
<keyword evidence="3" id="KW-0813">Transport</keyword>
<proteinExistence type="inferred from homology"/>
<sequence length="748" mass="80910">MRPRKVNEQEVDPAAPISGAAAFDEKIDVKEDTESVKSHTEIESDPFVPFPIDPDVPEETHRQILTVRAVMVGCILGGFVNASNVYLGLKTGWMFSANLFGAIFGFAILKFFSKTFGENFPILGGSFGPKENAIVQTAATAAGGLGGIFVSAIPAMYQMNLMDDPVKDFPRLLTLTIVSAYYGLLFATPLRKFFIVHVARELKLIFPTATATAMTIRSMHTKIGSANENSKKRTRALAITFAFCIAFRVGASYAPGILWDWHIFTWFYQWSGYSNMALAIESWGWIFEWTPAFIGSGMLVGLNPAISFFGGGVLAWGIIGPALVHTGMAFGYAYYAPGDPEYEKWGGLVTFNSFHLPDPKNHPSPRYWMLWPGVMVMICTSFAELGVQYRLIGFALKSVWKALAMGLNAVGTKIGRPSKFLERQQQFSQKDEHIVMDPAAPEDQVQLFQWGPPLIIVIIATCVVLGLQYHLNVGLSILAIVLGFIFAFLAIQCTGATDTTPATAAAKASQLILGAATKGHAIPDAQRMNLIGGAVATGAAGQSTDLTVDFRVGFLLRTPPKLQWYAQVVGSIVSMFLSPGMFILYMKAYPCVLDVNATTCSFQVPSVAAWRAVAIAVTDPTFPVPNSSGIFAIVLGIFSIAVVLFRHNYLIGHREKYRLYVPNFMAIGLAFVLPSTQYGTAMMTGSIVAYIWAKKNPVSFDTFCYAVAAGMIAGEGMGGVINAILEIAGIGSSKYGSAVGCPGDSFCG</sequence>
<dbReference type="NCBIfam" id="TIGR00728">
    <property type="entry name" value="OPT_sfam"/>
    <property type="match status" value="1"/>
</dbReference>
<keyword evidence="5 7" id="KW-1133">Transmembrane helix</keyword>
<feature type="transmembrane region" description="Helical" evidence="7">
    <location>
        <begin position="368"/>
        <end position="387"/>
    </location>
</feature>
<feature type="transmembrane region" description="Helical" evidence="7">
    <location>
        <begin position="705"/>
        <end position="725"/>
    </location>
</feature>
<feature type="transmembrane region" description="Helical" evidence="7">
    <location>
        <begin position="236"/>
        <end position="262"/>
    </location>
</feature>
<dbReference type="GO" id="GO:0035673">
    <property type="term" value="F:oligopeptide transmembrane transporter activity"/>
    <property type="evidence" value="ECO:0007669"/>
    <property type="project" value="InterPro"/>
</dbReference>
<accession>A0A5J5FAS2</accession>
<evidence type="ECO:0000313" key="9">
    <source>
        <dbReference type="Proteomes" id="UP000326924"/>
    </source>
</evidence>
<name>A0A5J5FAS2_9PEZI</name>